<keyword evidence="1" id="KW-0862">Zinc</keyword>
<reference evidence="3" key="1">
    <citation type="submission" date="2021-04" db="EMBL/GenBank/DDBJ databases">
        <authorList>
            <person name="Chebbi M.A.C M."/>
        </authorList>
    </citation>
    <scope>NUCLEOTIDE SEQUENCE</scope>
</reference>
<protein>
    <submittedName>
        <fullName evidence="3">Isoform G (Drosophila melanogaster)</fullName>
    </submittedName>
</protein>
<accession>A0A8J2HHF3</accession>
<keyword evidence="4" id="KW-1185">Reference proteome</keyword>
<dbReference type="InterPro" id="IPR013087">
    <property type="entry name" value="Znf_C2H2_type"/>
</dbReference>
<organism evidence="3 4">
    <name type="scientific">Cotesia congregata</name>
    <name type="common">Parasitoid wasp</name>
    <name type="synonym">Apanteles congregatus</name>
    <dbReference type="NCBI Taxonomy" id="51543"/>
    <lineage>
        <taxon>Eukaryota</taxon>
        <taxon>Metazoa</taxon>
        <taxon>Ecdysozoa</taxon>
        <taxon>Arthropoda</taxon>
        <taxon>Hexapoda</taxon>
        <taxon>Insecta</taxon>
        <taxon>Pterygota</taxon>
        <taxon>Neoptera</taxon>
        <taxon>Endopterygota</taxon>
        <taxon>Hymenoptera</taxon>
        <taxon>Apocrita</taxon>
        <taxon>Ichneumonoidea</taxon>
        <taxon>Braconidae</taxon>
        <taxon>Microgastrinae</taxon>
        <taxon>Cotesia</taxon>
    </lineage>
</organism>
<dbReference type="EMBL" id="CAJNRD030001121">
    <property type="protein sequence ID" value="CAG5097801.1"/>
    <property type="molecule type" value="Genomic_DNA"/>
</dbReference>
<evidence type="ECO:0000313" key="4">
    <source>
        <dbReference type="Proteomes" id="UP000786811"/>
    </source>
</evidence>
<keyword evidence="1" id="KW-0863">Zinc-finger</keyword>
<comment type="caution">
    <text evidence="3">The sequence shown here is derived from an EMBL/GenBank/DDBJ whole genome shotgun (WGS) entry which is preliminary data.</text>
</comment>
<name>A0A8J2HHF3_COTCN</name>
<sequence>MIFFMNFFLGLCDEETGRHKFWKKSGSRRNQKKVYRIEKGSQGTDYYKRVGKHRCRQCGKEYRWMQSLIRHEKEECGKAPQHQCPFCGLRMRHKWLLKKHILNLHQFAL</sequence>
<evidence type="ECO:0000313" key="3">
    <source>
        <dbReference type="EMBL" id="CAG5097801.1"/>
    </source>
</evidence>
<feature type="domain" description="C2H2-type" evidence="2">
    <location>
        <begin position="53"/>
        <end position="80"/>
    </location>
</feature>
<keyword evidence="1" id="KW-0479">Metal-binding</keyword>
<dbReference type="SMART" id="SM00355">
    <property type="entry name" value="ZnF_C2H2"/>
    <property type="match status" value="2"/>
</dbReference>
<dbReference type="GO" id="GO:0008270">
    <property type="term" value="F:zinc ion binding"/>
    <property type="evidence" value="ECO:0007669"/>
    <property type="project" value="UniProtKB-KW"/>
</dbReference>
<proteinExistence type="predicted"/>
<evidence type="ECO:0000256" key="1">
    <source>
        <dbReference type="PROSITE-ProRule" id="PRU00042"/>
    </source>
</evidence>
<gene>
    <name evidence="3" type="ORF">HICCMSTLAB_LOCUS8884</name>
</gene>
<dbReference type="OrthoDB" id="10004641at2759"/>
<dbReference type="AlphaFoldDB" id="A0A8J2HHF3"/>
<dbReference type="SUPFAM" id="SSF57667">
    <property type="entry name" value="beta-beta-alpha zinc fingers"/>
    <property type="match status" value="1"/>
</dbReference>
<dbReference type="Gene3D" id="3.30.160.60">
    <property type="entry name" value="Classic Zinc Finger"/>
    <property type="match status" value="1"/>
</dbReference>
<dbReference type="Proteomes" id="UP000786811">
    <property type="component" value="Unassembled WGS sequence"/>
</dbReference>
<evidence type="ECO:0000259" key="2">
    <source>
        <dbReference type="PROSITE" id="PS50157"/>
    </source>
</evidence>
<dbReference type="PROSITE" id="PS00028">
    <property type="entry name" value="ZINC_FINGER_C2H2_1"/>
    <property type="match status" value="1"/>
</dbReference>
<dbReference type="PROSITE" id="PS50157">
    <property type="entry name" value="ZINC_FINGER_C2H2_2"/>
    <property type="match status" value="1"/>
</dbReference>
<dbReference type="InterPro" id="IPR036236">
    <property type="entry name" value="Znf_C2H2_sf"/>
</dbReference>